<dbReference type="Gene3D" id="3.90.76.10">
    <property type="entry name" value="Dipeptide-binding Protein, Domain 1"/>
    <property type="match status" value="1"/>
</dbReference>
<dbReference type="GO" id="GO:0030313">
    <property type="term" value="C:cell envelope"/>
    <property type="evidence" value="ECO:0007669"/>
    <property type="project" value="UniProtKB-SubCell"/>
</dbReference>
<dbReference type="GO" id="GO:0043190">
    <property type="term" value="C:ATP-binding cassette (ABC) transporter complex"/>
    <property type="evidence" value="ECO:0007669"/>
    <property type="project" value="InterPro"/>
</dbReference>
<dbReference type="OrthoDB" id="403896at2"/>
<name>A0A0R1RAL6_9LACO</name>
<dbReference type="Gene3D" id="3.40.190.10">
    <property type="entry name" value="Periplasmic binding protein-like II"/>
    <property type="match status" value="1"/>
</dbReference>
<evidence type="ECO:0000313" key="9">
    <source>
        <dbReference type="Proteomes" id="UP000051999"/>
    </source>
</evidence>
<accession>A0A0R1RAL6</accession>
<proteinExistence type="inferred from homology"/>
<keyword evidence="5" id="KW-0571">Peptide transport</keyword>
<dbReference type="InterPro" id="IPR030678">
    <property type="entry name" value="Peptide/Ni-bd"/>
</dbReference>
<dbReference type="PATRIC" id="fig|1114972.6.peg.758"/>
<dbReference type="GO" id="GO:0015833">
    <property type="term" value="P:peptide transport"/>
    <property type="evidence" value="ECO:0007669"/>
    <property type="project" value="UniProtKB-KW"/>
</dbReference>
<dbReference type="PANTHER" id="PTHR30290">
    <property type="entry name" value="PERIPLASMIC BINDING COMPONENT OF ABC TRANSPORTER"/>
    <property type="match status" value="1"/>
</dbReference>
<organism evidence="8 9">
    <name type="scientific">Furfurilactobacillus rossiae DSM 15814</name>
    <dbReference type="NCBI Taxonomy" id="1114972"/>
    <lineage>
        <taxon>Bacteria</taxon>
        <taxon>Bacillati</taxon>
        <taxon>Bacillota</taxon>
        <taxon>Bacilli</taxon>
        <taxon>Lactobacillales</taxon>
        <taxon>Lactobacillaceae</taxon>
        <taxon>Furfurilactobacillus</taxon>
    </lineage>
</organism>
<dbReference type="FunFam" id="3.90.76.10:FF:000001">
    <property type="entry name" value="Oligopeptide ABC transporter substrate-binding protein"/>
    <property type="match status" value="1"/>
</dbReference>
<protein>
    <submittedName>
        <fullName evidence="8">OppA protein</fullName>
    </submittedName>
</protein>
<keyword evidence="4 6" id="KW-0732">Signal</keyword>
<keyword evidence="5" id="KW-0653">Protein transport</keyword>
<dbReference type="PROSITE" id="PS51257">
    <property type="entry name" value="PROKAR_LIPOPROTEIN"/>
    <property type="match status" value="1"/>
</dbReference>
<keyword evidence="3" id="KW-0813">Transport</keyword>
<keyword evidence="9" id="KW-1185">Reference proteome</keyword>
<evidence type="ECO:0000256" key="6">
    <source>
        <dbReference type="SAM" id="SignalP"/>
    </source>
</evidence>
<comment type="subcellular location">
    <subcellularLocation>
        <location evidence="1">Cell envelope</location>
    </subcellularLocation>
</comment>
<feature type="signal peptide" evidence="6">
    <location>
        <begin position="1"/>
        <end position="21"/>
    </location>
</feature>
<evidence type="ECO:0000256" key="3">
    <source>
        <dbReference type="ARBA" id="ARBA00022448"/>
    </source>
</evidence>
<dbReference type="InterPro" id="IPR039424">
    <property type="entry name" value="SBP_5"/>
</dbReference>
<evidence type="ECO:0000256" key="1">
    <source>
        <dbReference type="ARBA" id="ARBA00004196"/>
    </source>
</evidence>
<reference evidence="8 9" key="1">
    <citation type="journal article" date="2015" name="Genome Announc.">
        <title>Expanding the biotechnology potential of lactobacilli through comparative genomics of 213 strains and associated genera.</title>
        <authorList>
            <person name="Sun Z."/>
            <person name="Harris H.M."/>
            <person name="McCann A."/>
            <person name="Guo C."/>
            <person name="Argimon S."/>
            <person name="Zhang W."/>
            <person name="Yang X."/>
            <person name="Jeffery I.B."/>
            <person name="Cooney J.C."/>
            <person name="Kagawa T.F."/>
            <person name="Liu W."/>
            <person name="Song Y."/>
            <person name="Salvetti E."/>
            <person name="Wrobel A."/>
            <person name="Rasinkangas P."/>
            <person name="Parkhill J."/>
            <person name="Rea M.C."/>
            <person name="O'Sullivan O."/>
            <person name="Ritari J."/>
            <person name="Douillard F.P."/>
            <person name="Paul Ross R."/>
            <person name="Yang R."/>
            <person name="Briner A.E."/>
            <person name="Felis G.E."/>
            <person name="de Vos W.M."/>
            <person name="Barrangou R."/>
            <person name="Klaenhammer T.R."/>
            <person name="Caufield P.W."/>
            <person name="Cui Y."/>
            <person name="Zhang H."/>
            <person name="O'Toole P.W."/>
        </authorList>
    </citation>
    <scope>NUCLEOTIDE SEQUENCE [LARGE SCALE GENOMIC DNA]</scope>
    <source>
        <strain evidence="8 9">DSM 15814</strain>
    </source>
</reference>
<dbReference type="RefSeq" id="WP_017260951.1">
    <property type="nucleotide sequence ID" value="NZ_AUAW01000014.1"/>
</dbReference>
<dbReference type="GO" id="GO:0042597">
    <property type="term" value="C:periplasmic space"/>
    <property type="evidence" value="ECO:0007669"/>
    <property type="project" value="UniProtKB-ARBA"/>
</dbReference>
<dbReference type="Gene3D" id="3.10.105.10">
    <property type="entry name" value="Dipeptide-binding Protein, Domain 3"/>
    <property type="match status" value="1"/>
</dbReference>
<sequence length="544" mass="60357">MKVRKILAMGATATLSVLTLAACGNKGASGHKGELNLMESAEMPTLDPSIATDNVSMTALSNTYSGIYRIGKDAKPKNELATKTTESKDGLHWTFDLRHGTKWSNGDTVTAQDFVYSWQRTNNPKTGSQYAYLFEGVKNADAVQNGKMKPSALGVKAVGKYKLSVTLSKPIPYFKLLLGFPSFFPQDKKAVDKYGKKYGQTSATQVYNGPFKVEGYKGTNSKWNWTKNNTYWDKKNVKLNKINFQVVKENSTQLNMYNSKKADMTQLTGDQVAQYKNNKNYIYRPGSSAAYLELNGNKVPAFKNQKIRAALSYAVSRSQLTNNILQDGSKPAKTFTPAKLAKDPKTGEDFAKEAEVKGALTQNLTKAKQLLKEGEQEAGISDLKFTLMADDTDTGKKNAEFLQSEFQKLPGVKVTVDNVPYKTRLTRSASHNFQSVITLWGADYNDPYTFALFTSDGTYNDGQWKNATYDQNVKDSAGKNALNKEARFKNLVTADQTLVKDYGVLPLYTGSFAGSGPFLQRPYVKGIIYNSAGINWNYKYAYVK</sequence>
<dbReference type="GO" id="GO:1904680">
    <property type="term" value="F:peptide transmembrane transporter activity"/>
    <property type="evidence" value="ECO:0007669"/>
    <property type="project" value="TreeGrafter"/>
</dbReference>
<evidence type="ECO:0000256" key="4">
    <source>
        <dbReference type="ARBA" id="ARBA00022729"/>
    </source>
</evidence>
<evidence type="ECO:0000256" key="2">
    <source>
        <dbReference type="ARBA" id="ARBA00005695"/>
    </source>
</evidence>
<dbReference type="InterPro" id="IPR000914">
    <property type="entry name" value="SBP_5_dom"/>
</dbReference>
<gene>
    <name evidence="8" type="ORF">FD35_GL000755</name>
</gene>
<evidence type="ECO:0000259" key="7">
    <source>
        <dbReference type="Pfam" id="PF00496"/>
    </source>
</evidence>
<dbReference type="STRING" id="1114972.FD35_GL000755"/>
<feature type="domain" description="Solute-binding protein family 5" evidence="7">
    <location>
        <begin position="75"/>
        <end position="456"/>
    </location>
</feature>
<feature type="chain" id="PRO_5039208402" evidence="6">
    <location>
        <begin position="22"/>
        <end position="544"/>
    </location>
</feature>
<dbReference type="SUPFAM" id="SSF53850">
    <property type="entry name" value="Periplasmic binding protein-like II"/>
    <property type="match status" value="1"/>
</dbReference>
<dbReference type="EMBL" id="AZFF01000013">
    <property type="protein sequence ID" value="KRL53926.1"/>
    <property type="molecule type" value="Genomic_DNA"/>
</dbReference>
<evidence type="ECO:0000256" key="5">
    <source>
        <dbReference type="ARBA" id="ARBA00022856"/>
    </source>
</evidence>
<dbReference type="PANTHER" id="PTHR30290:SF10">
    <property type="entry name" value="PERIPLASMIC OLIGOPEPTIDE-BINDING PROTEIN-RELATED"/>
    <property type="match status" value="1"/>
</dbReference>
<comment type="similarity">
    <text evidence="2">Belongs to the bacterial solute-binding protein 5 family.</text>
</comment>
<dbReference type="CDD" id="cd08504">
    <property type="entry name" value="PBP2_OppA"/>
    <property type="match status" value="1"/>
</dbReference>
<evidence type="ECO:0000313" key="8">
    <source>
        <dbReference type="EMBL" id="KRL53926.1"/>
    </source>
</evidence>
<dbReference type="PIRSF" id="PIRSF002741">
    <property type="entry name" value="MppA"/>
    <property type="match status" value="1"/>
</dbReference>
<dbReference type="AlphaFoldDB" id="A0A0R1RAL6"/>
<dbReference type="Pfam" id="PF00496">
    <property type="entry name" value="SBP_bac_5"/>
    <property type="match status" value="1"/>
</dbReference>
<dbReference type="Proteomes" id="UP000051999">
    <property type="component" value="Unassembled WGS sequence"/>
</dbReference>
<dbReference type="eggNOG" id="COG4166">
    <property type="taxonomic scope" value="Bacteria"/>
</dbReference>
<comment type="caution">
    <text evidence="8">The sequence shown here is derived from an EMBL/GenBank/DDBJ whole genome shotgun (WGS) entry which is preliminary data.</text>
</comment>